<evidence type="ECO:0000256" key="3">
    <source>
        <dbReference type="ARBA" id="ARBA00023274"/>
    </source>
</evidence>
<evidence type="ECO:0000256" key="2">
    <source>
        <dbReference type="ARBA" id="ARBA00022980"/>
    </source>
</evidence>
<gene>
    <name evidence="5" type="primary">rpsB</name>
    <name evidence="6" type="ORF">A2928_01760</name>
</gene>
<organism evidence="6 7">
    <name type="scientific">Candidatus Taylorbacteria bacterium RIFCSPLOWO2_01_FULL_45_15b</name>
    <dbReference type="NCBI Taxonomy" id="1802319"/>
    <lineage>
        <taxon>Bacteria</taxon>
        <taxon>Candidatus Tayloriibacteriota</taxon>
    </lineage>
</organism>
<dbReference type="STRING" id="1802319.A2928_01760"/>
<evidence type="ECO:0000256" key="1">
    <source>
        <dbReference type="ARBA" id="ARBA00006242"/>
    </source>
</evidence>
<dbReference type="PANTHER" id="PTHR12534">
    <property type="entry name" value="30S RIBOSOMAL PROTEIN S2 PROKARYOTIC AND ORGANELLAR"/>
    <property type="match status" value="1"/>
</dbReference>
<dbReference type="InterPro" id="IPR005706">
    <property type="entry name" value="Ribosomal_uS2_bac/mit/plastid"/>
</dbReference>
<dbReference type="Proteomes" id="UP000176221">
    <property type="component" value="Unassembled WGS sequence"/>
</dbReference>
<name>A0A1G2NC32_9BACT</name>
<dbReference type="Gene3D" id="3.40.50.10490">
    <property type="entry name" value="Glucose-6-phosphate isomerase like protein, domain 1"/>
    <property type="match status" value="1"/>
</dbReference>
<protein>
    <recommendedName>
        <fullName evidence="4 5">Small ribosomal subunit protein uS2</fullName>
    </recommendedName>
</protein>
<dbReference type="HAMAP" id="MF_00291_B">
    <property type="entry name" value="Ribosomal_uS2_B"/>
    <property type="match status" value="1"/>
</dbReference>
<evidence type="ECO:0000313" key="7">
    <source>
        <dbReference type="Proteomes" id="UP000176221"/>
    </source>
</evidence>
<dbReference type="Pfam" id="PF00318">
    <property type="entry name" value="Ribosomal_S2"/>
    <property type="match status" value="1"/>
</dbReference>
<keyword evidence="2 5" id="KW-0689">Ribosomal protein</keyword>
<dbReference type="PANTHER" id="PTHR12534:SF0">
    <property type="entry name" value="SMALL RIBOSOMAL SUBUNIT PROTEIN US2M"/>
    <property type="match status" value="1"/>
</dbReference>
<evidence type="ECO:0000256" key="4">
    <source>
        <dbReference type="ARBA" id="ARBA00035256"/>
    </source>
</evidence>
<dbReference type="GO" id="GO:0006412">
    <property type="term" value="P:translation"/>
    <property type="evidence" value="ECO:0007669"/>
    <property type="project" value="UniProtKB-UniRule"/>
</dbReference>
<dbReference type="GO" id="GO:0003735">
    <property type="term" value="F:structural constituent of ribosome"/>
    <property type="evidence" value="ECO:0007669"/>
    <property type="project" value="InterPro"/>
</dbReference>
<dbReference type="CDD" id="cd01425">
    <property type="entry name" value="RPS2"/>
    <property type="match status" value="1"/>
</dbReference>
<comment type="caution">
    <text evidence="6">The sequence shown here is derived from an EMBL/GenBank/DDBJ whole genome shotgun (WGS) entry which is preliminary data.</text>
</comment>
<keyword evidence="3 5" id="KW-0687">Ribonucleoprotein</keyword>
<sequence>MTEAKIADKKAIIQKMFEAGAHYGYGRTRRHPSAGNYIYGTKNRVELFDLEKTNDLLETAKNIVRTITGEGGQVLFVSGKQEATALIRQEAEKVGAPFVAGRWIGGTITNFGEIRKRIEHMEDLVSKREKGELAKYTKLERLRIDREIDDLRKMFDGLVSMKSLPKALFIIDVVKEKTAHKEAKSKNIPVISLSSTDCNFKEIDYPVPANDTSFTSIAFFVKQIAEAYSEGKKLKTTAQTSSSPAII</sequence>
<proteinExistence type="inferred from homology"/>
<evidence type="ECO:0000313" key="6">
    <source>
        <dbReference type="EMBL" id="OHA33658.1"/>
    </source>
</evidence>
<dbReference type="AlphaFoldDB" id="A0A1G2NC32"/>
<dbReference type="Gene3D" id="1.10.287.610">
    <property type="entry name" value="Helix hairpin bin"/>
    <property type="match status" value="1"/>
</dbReference>
<dbReference type="SUPFAM" id="SSF52313">
    <property type="entry name" value="Ribosomal protein S2"/>
    <property type="match status" value="1"/>
</dbReference>
<dbReference type="GO" id="GO:0022627">
    <property type="term" value="C:cytosolic small ribosomal subunit"/>
    <property type="evidence" value="ECO:0007669"/>
    <property type="project" value="TreeGrafter"/>
</dbReference>
<reference evidence="6 7" key="1">
    <citation type="journal article" date="2016" name="Nat. Commun.">
        <title>Thousands of microbial genomes shed light on interconnected biogeochemical processes in an aquifer system.</title>
        <authorList>
            <person name="Anantharaman K."/>
            <person name="Brown C.T."/>
            <person name="Hug L.A."/>
            <person name="Sharon I."/>
            <person name="Castelle C.J."/>
            <person name="Probst A.J."/>
            <person name="Thomas B.C."/>
            <person name="Singh A."/>
            <person name="Wilkins M.J."/>
            <person name="Karaoz U."/>
            <person name="Brodie E.L."/>
            <person name="Williams K.H."/>
            <person name="Hubbard S.S."/>
            <person name="Banfield J.F."/>
        </authorList>
    </citation>
    <scope>NUCLEOTIDE SEQUENCE [LARGE SCALE GENOMIC DNA]</scope>
</reference>
<dbReference type="PRINTS" id="PR00395">
    <property type="entry name" value="RIBOSOMALS2"/>
</dbReference>
<comment type="similarity">
    <text evidence="1 5">Belongs to the universal ribosomal protein uS2 family.</text>
</comment>
<evidence type="ECO:0000256" key="5">
    <source>
        <dbReference type="HAMAP-Rule" id="MF_00291"/>
    </source>
</evidence>
<dbReference type="InterPro" id="IPR001865">
    <property type="entry name" value="Ribosomal_uS2"/>
</dbReference>
<accession>A0A1G2NC32</accession>
<dbReference type="InterPro" id="IPR023591">
    <property type="entry name" value="Ribosomal_uS2_flav_dom_sf"/>
</dbReference>
<dbReference type="NCBIfam" id="TIGR01011">
    <property type="entry name" value="rpsB_bact"/>
    <property type="match status" value="1"/>
</dbReference>
<dbReference type="EMBL" id="MHRX01000028">
    <property type="protein sequence ID" value="OHA33658.1"/>
    <property type="molecule type" value="Genomic_DNA"/>
</dbReference>